<organism evidence="2 3">
    <name type="scientific">Streptomyces violascens</name>
    <dbReference type="NCBI Taxonomy" id="67381"/>
    <lineage>
        <taxon>Bacteria</taxon>
        <taxon>Bacillati</taxon>
        <taxon>Actinomycetota</taxon>
        <taxon>Actinomycetes</taxon>
        <taxon>Kitasatosporales</taxon>
        <taxon>Streptomycetaceae</taxon>
        <taxon>Streptomyces</taxon>
    </lineage>
</organism>
<protein>
    <submittedName>
        <fullName evidence="2">Transcriptional regulator</fullName>
    </submittedName>
</protein>
<keyword evidence="3" id="KW-1185">Reference proteome</keyword>
<feature type="domain" description="DUF397" evidence="1">
    <location>
        <begin position="15"/>
        <end position="66"/>
    </location>
</feature>
<gene>
    <name evidence="2" type="ORF">Sviol_67450</name>
</gene>
<dbReference type="RefSeq" id="WP_189965542.1">
    <property type="nucleotide sequence ID" value="NZ_BMUA01000013.1"/>
</dbReference>
<accession>A0ABQ3QYH5</accession>
<name>A0ABQ3QYH5_9ACTN</name>
<dbReference type="EMBL" id="BNDY01000017">
    <property type="protein sequence ID" value="GHI42337.1"/>
    <property type="molecule type" value="Genomic_DNA"/>
</dbReference>
<evidence type="ECO:0000259" key="1">
    <source>
        <dbReference type="Pfam" id="PF04149"/>
    </source>
</evidence>
<dbReference type="Pfam" id="PF04149">
    <property type="entry name" value="DUF397"/>
    <property type="match status" value="1"/>
</dbReference>
<reference evidence="2" key="1">
    <citation type="submission" date="2024-05" db="EMBL/GenBank/DDBJ databases">
        <title>Whole genome shotgun sequence of Streptomyces violascens NBRC 12920.</title>
        <authorList>
            <person name="Komaki H."/>
            <person name="Tamura T."/>
        </authorList>
    </citation>
    <scope>NUCLEOTIDE SEQUENCE</scope>
    <source>
        <strain evidence="2">NBRC 12920</strain>
    </source>
</reference>
<sequence length="72" mass="7433">MQVANGVAANEIPGAVWVKSHASAAGNCVEIARLQDGAAVRNSRFPDGPALIFTEAEMRAFVAGARAGDFGF</sequence>
<comment type="caution">
    <text evidence="2">The sequence shown here is derived from an EMBL/GenBank/DDBJ whole genome shotgun (WGS) entry which is preliminary data.</text>
</comment>
<evidence type="ECO:0000313" key="3">
    <source>
        <dbReference type="Proteomes" id="UP001050808"/>
    </source>
</evidence>
<evidence type="ECO:0000313" key="2">
    <source>
        <dbReference type="EMBL" id="GHI42337.1"/>
    </source>
</evidence>
<dbReference type="InterPro" id="IPR007278">
    <property type="entry name" value="DUF397"/>
</dbReference>
<proteinExistence type="predicted"/>
<dbReference type="Proteomes" id="UP001050808">
    <property type="component" value="Unassembled WGS sequence"/>
</dbReference>